<proteinExistence type="predicted"/>
<sequence length="385" mass="44901">MRYFLCYLAVSFGISVSAQNHEGVILDAEDGSPIEFVSVYNQKQHQVSNEEGRFSIETQLDSLFFFRQGYHKGSFQISQVPDTVFLEPIAVKLDEVVVTNGKDLLTQVKKAMAKNYDMTPHKERFFIRSVLRRNDTLVRLQDMVGKLKRKTLIYGRGMELGKKDFTLELEQMRKAGIQDDGQNIYFKFPTLYQLLTSFVRMNATGPSFTLTEKPLEGSNYIKLDFINENPEVKISGHYLIDTANHAILEFHLLREGLDQPYRQNKWLFYKDLNYQLDVYFALDRTTQKYYLKNAKSKGSVSCTDADRSFKTIYEAEYLLDTTDPFSDFQVKKNVNAHKDLFKIRHAYEPTYWQNQNRLLLTQEMQAFIDQLVSGTNEFKVKTNLR</sequence>
<gene>
    <name evidence="1" type="ORF">B7P33_14675</name>
</gene>
<dbReference type="OrthoDB" id="1147959at2"/>
<accession>A0A2A4G669</accession>
<reference evidence="1 2" key="1">
    <citation type="submission" date="2017-04" db="EMBL/GenBank/DDBJ databases">
        <title>A new member of the family Flavobacteriaceae isolated from ascidians.</title>
        <authorList>
            <person name="Chen L."/>
        </authorList>
    </citation>
    <scope>NUCLEOTIDE SEQUENCE [LARGE SCALE GENOMIC DNA]</scope>
    <source>
        <strain evidence="1 2">HQA918</strain>
    </source>
</reference>
<comment type="caution">
    <text evidence="1">The sequence shown here is derived from an EMBL/GenBank/DDBJ whole genome shotgun (WGS) entry which is preliminary data.</text>
</comment>
<evidence type="ECO:0000313" key="2">
    <source>
        <dbReference type="Proteomes" id="UP000219559"/>
    </source>
</evidence>
<organism evidence="1 2">
    <name type="scientific">Sediminicola luteus</name>
    <dbReference type="NCBI Taxonomy" id="319238"/>
    <lineage>
        <taxon>Bacteria</taxon>
        <taxon>Pseudomonadati</taxon>
        <taxon>Bacteroidota</taxon>
        <taxon>Flavobacteriia</taxon>
        <taxon>Flavobacteriales</taxon>
        <taxon>Flavobacteriaceae</taxon>
        <taxon>Sediminicola</taxon>
    </lineage>
</organism>
<dbReference type="AlphaFoldDB" id="A0A2A4G669"/>
<name>A0A2A4G669_9FLAO</name>
<protein>
    <recommendedName>
        <fullName evidence="3">Carboxypeptidase-like regulatory domain-containing protein</fullName>
    </recommendedName>
</protein>
<dbReference type="EMBL" id="NBWU01000005">
    <property type="protein sequence ID" value="PCE63454.1"/>
    <property type="molecule type" value="Genomic_DNA"/>
</dbReference>
<evidence type="ECO:0008006" key="3">
    <source>
        <dbReference type="Google" id="ProtNLM"/>
    </source>
</evidence>
<evidence type="ECO:0000313" key="1">
    <source>
        <dbReference type="EMBL" id="PCE63454.1"/>
    </source>
</evidence>
<dbReference type="Proteomes" id="UP000219559">
    <property type="component" value="Unassembled WGS sequence"/>
</dbReference>
<keyword evidence="2" id="KW-1185">Reference proteome</keyword>
<dbReference type="RefSeq" id="WP_097443407.1">
    <property type="nucleotide sequence ID" value="NZ_NBWU01000005.1"/>
</dbReference>